<keyword evidence="4 5" id="KW-0472">Membrane</keyword>
<feature type="transmembrane region" description="Helical" evidence="5">
    <location>
        <begin position="140"/>
        <end position="156"/>
    </location>
</feature>
<dbReference type="InterPro" id="IPR006214">
    <property type="entry name" value="Bax_inhibitor_1-related"/>
</dbReference>
<dbReference type="Pfam" id="PF01027">
    <property type="entry name" value="Bax1-I"/>
    <property type="match status" value="1"/>
</dbReference>
<feature type="transmembrane region" description="Helical" evidence="5">
    <location>
        <begin position="57"/>
        <end position="76"/>
    </location>
</feature>
<evidence type="ECO:0000256" key="5">
    <source>
        <dbReference type="RuleBase" id="RU004379"/>
    </source>
</evidence>
<keyword evidence="3 5" id="KW-1133">Transmembrane helix</keyword>
<evidence type="ECO:0000256" key="2">
    <source>
        <dbReference type="ARBA" id="ARBA00022692"/>
    </source>
</evidence>
<feature type="transmembrane region" description="Helical" evidence="5">
    <location>
        <begin position="110"/>
        <end position="133"/>
    </location>
</feature>
<dbReference type="Proteomes" id="UP001566132">
    <property type="component" value="Unassembled WGS sequence"/>
</dbReference>
<keyword evidence="7" id="KW-1185">Reference proteome</keyword>
<dbReference type="EMBL" id="JBDJPC010000001">
    <property type="protein sequence ID" value="KAL1516998.1"/>
    <property type="molecule type" value="Genomic_DNA"/>
</dbReference>
<reference evidence="6 7" key="1">
    <citation type="submission" date="2024-05" db="EMBL/GenBank/DDBJ databases">
        <title>Genetic variation in Jamaican populations of the coffee berry borer (Hypothenemus hampei).</title>
        <authorList>
            <person name="Errbii M."/>
            <person name="Myrie A."/>
        </authorList>
    </citation>
    <scope>NUCLEOTIDE SEQUENCE [LARGE SCALE GENOMIC DNA]</scope>
    <source>
        <strain evidence="6">JA-Hopewell-2020-01-JO</strain>
        <tissue evidence="6">Whole body</tissue>
    </source>
</reference>
<feature type="transmembrane region" description="Helical" evidence="5">
    <location>
        <begin position="176"/>
        <end position="194"/>
    </location>
</feature>
<dbReference type="GO" id="GO:0016020">
    <property type="term" value="C:membrane"/>
    <property type="evidence" value="ECO:0007669"/>
    <property type="project" value="UniProtKB-SubCell"/>
</dbReference>
<evidence type="ECO:0000256" key="3">
    <source>
        <dbReference type="ARBA" id="ARBA00022989"/>
    </source>
</evidence>
<organism evidence="6 7">
    <name type="scientific">Hypothenemus hampei</name>
    <name type="common">Coffee berry borer</name>
    <dbReference type="NCBI Taxonomy" id="57062"/>
    <lineage>
        <taxon>Eukaryota</taxon>
        <taxon>Metazoa</taxon>
        <taxon>Ecdysozoa</taxon>
        <taxon>Arthropoda</taxon>
        <taxon>Hexapoda</taxon>
        <taxon>Insecta</taxon>
        <taxon>Pterygota</taxon>
        <taxon>Neoptera</taxon>
        <taxon>Endopterygota</taxon>
        <taxon>Coleoptera</taxon>
        <taxon>Polyphaga</taxon>
        <taxon>Cucujiformia</taxon>
        <taxon>Curculionidae</taxon>
        <taxon>Scolytinae</taxon>
        <taxon>Hypothenemus</taxon>
    </lineage>
</organism>
<proteinExistence type="inferred from homology"/>
<evidence type="ECO:0000313" key="7">
    <source>
        <dbReference type="Proteomes" id="UP001566132"/>
    </source>
</evidence>
<feature type="transmembrane region" description="Helical" evidence="5">
    <location>
        <begin position="83"/>
        <end position="104"/>
    </location>
</feature>
<comment type="subcellular location">
    <subcellularLocation>
        <location evidence="1">Membrane</location>
        <topology evidence="1">Multi-pass membrane protein</topology>
    </subcellularLocation>
</comment>
<feature type="transmembrane region" description="Helical" evidence="5">
    <location>
        <begin position="30"/>
        <end position="51"/>
    </location>
</feature>
<gene>
    <name evidence="6" type="ORF">ABEB36_000821</name>
</gene>
<comment type="caution">
    <text evidence="6">The sequence shown here is derived from an EMBL/GenBank/DDBJ whole genome shotgun (WGS) entry which is preliminary data.</text>
</comment>
<evidence type="ECO:0000313" key="6">
    <source>
        <dbReference type="EMBL" id="KAL1516998.1"/>
    </source>
</evidence>
<sequence>MVQRVIIIGFTAFFYYEQNSKKFIQQNPKLVVIYVIKSIILSFVVFCYSDTARKTPVNYIFLIVFTFIEGFLLGIISAYFNTILFLLAVGVTAVVCLTLTIFTFQTKWNFTARGGTLLVLLVILLLFGIFWYFSFFHNHWLYAWLGAKLFSFYLVYKIQIMTSDNEKNTLSPDEYIFATLNLYLGIIDLFLFCLRDFNCC</sequence>
<name>A0ABD1FEF1_HYPHA</name>
<protein>
    <submittedName>
        <fullName evidence="6">Uncharacterized protein</fullName>
    </submittedName>
</protein>
<evidence type="ECO:0000256" key="4">
    <source>
        <dbReference type="ARBA" id="ARBA00023136"/>
    </source>
</evidence>
<dbReference type="AlphaFoldDB" id="A0ABD1FEF1"/>
<keyword evidence="2 5" id="KW-0812">Transmembrane</keyword>
<dbReference type="PANTHER" id="PTHR23291:SF47">
    <property type="entry name" value="TRANSMEMBRANE BAX INHIBITOR MOTIF CONTAINING 7"/>
    <property type="match status" value="1"/>
</dbReference>
<dbReference type="PANTHER" id="PTHR23291">
    <property type="entry name" value="BAX INHIBITOR-RELATED"/>
    <property type="match status" value="1"/>
</dbReference>
<evidence type="ECO:0000256" key="1">
    <source>
        <dbReference type="ARBA" id="ARBA00004141"/>
    </source>
</evidence>
<comment type="similarity">
    <text evidence="5">Belongs to the BI1 family.</text>
</comment>
<accession>A0ABD1FEF1</accession>